<protein>
    <submittedName>
        <fullName evidence="2">Uncharacterized protein</fullName>
    </submittedName>
</protein>
<keyword evidence="3" id="KW-1185">Reference proteome</keyword>
<sequence length="81" mass="8784">MPLARRLSRLHLSGQKAQGVPTARRSGNPSGLPRRNNVIDGRVTGTDARSLTAAARCTLRGTSHTRTRAESDTPERGLKEH</sequence>
<reference evidence="2 3" key="1">
    <citation type="journal article" date="2019" name="Commun. Biol.">
        <title>The bagworm genome reveals a unique fibroin gene that provides high tensile strength.</title>
        <authorList>
            <person name="Kono N."/>
            <person name="Nakamura H."/>
            <person name="Ohtoshi R."/>
            <person name="Tomita M."/>
            <person name="Numata K."/>
            <person name="Arakawa K."/>
        </authorList>
    </citation>
    <scope>NUCLEOTIDE SEQUENCE [LARGE SCALE GENOMIC DNA]</scope>
</reference>
<gene>
    <name evidence="2" type="ORF">EVAR_9699_1</name>
</gene>
<feature type="region of interest" description="Disordered" evidence="1">
    <location>
        <begin position="1"/>
        <end position="42"/>
    </location>
</feature>
<proteinExistence type="predicted"/>
<evidence type="ECO:0000256" key="1">
    <source>
        <dbReference type="SAM" id="MobiDB-lite"/>
    </source>
</evidence>
<comment type="caution">
    <text evidence="2">The sequence shown here is derived from an EMBL/GenBank/DDBJ whole genome shotgun (WGS) entry which is preliminary data.</text>
</comment>
<evidence type="ECO:0000313" key="3">
    <source>
        <dbReference type="Proteomes" id="UP000299102"/>
    </source>
</evidence>
<dbReference type="EMBL" id="BGZK01001149">
    <property type="protein sequence ID" value="GBP72554.1"/>
    <property type="molecule type" value="Genomic_DNA"/>
</dbReference>
<feature type="region of interest" description="Disordered" evidence="1">
    <location>
        <begin position="59"/>
        <end position="81"/>
    </location>
</feature>
<dbReference type="AlphaFoldDB" id="A0A4C1YC50"/>
<name>A0A4C1YC50_EUMVA</name>
<accession>A0A4C1YC50</accession>
<organism evidence="2 3">
    <name type="scientific">Eumeta variegata</name>
    <name type="common">Bagworm moth</name>
    <name type="synonym">Eumeta japonica</name>
    <dbReference type="NCBI Taxonomy" id="151549"/>
    <lineage>
        <taxon>Eukaryota</taxon>
        <taxon>Metazoa</taxon>
        <taxon>Ecdysozoa</taxon>
        <taxon>Arthropoda</taxon>
        <taxon>Hexapoda</taxon>
        <taxon>Insecta</taxon>
        <taxon>Pterygota</taxon>
        <taxon>Neoptera</taxon>
        <taxon>Endopterygota</taxon>
        <taxon>Lepidoptera</taxon>
        <taxon>Glossata</taxon>
        <taxon>Ditrysia</taxon>
        <taxon>Tineoidea</taxon>
        <taxon>Psychidae</taxon>
        <taxon>Oiketicinae</taxon>
        <taxon>Eumeta</taxon>
    </lineage>
</organism>
<feature type="compositionally biased region" description="Basic and acidic residues" evidence="1">
    <location>
        <begin position="67"/>
        <end position="81"/>
    </location>
</feature>
<evidence type="ECO:0000313" key="2">
    <source>
        <dbReference type="EMBL" id="GBP72554.1"/>
    </source>
</evidence>
<dbReference type="Proteomes" id="UP000299102">
    <property type="component" value="Unassembled WGS sequence"/>
</dbReference>